<organism evidence="33">
    <name type="scientific">Tanacetum cinerariifolium</name>
    <name type="common">Dalmatian daisy</name>
    <name type="synonym">Chrysanthemum cinerariifolium</name>
    <dbReference type="NCBI Taxonomy" id="118510"/>
    <lineage>
        <taxon>Eukaryota</taxon>
        <taxon>Viridiplantae</taxon>
        <taxon>Streptophyta</taxon>
        <taxon>Embryophyta</taxon>
        <taxon>Tracheophyta</taxon>
        <taxon>Spermatophyta</taxon>
        <taxon>Magnoliopsida</taxon>
        <taxon>eudicotyledons</taxon>
        <taxon>Gunneridae</taxon>
        <taxon>Pentapetalae</taxon>
        <taxon>asterids</taxon>
        <taxon>campanulids</taxon>
        <taxon>Asterales</taxon>
        <taxon>Asteraceae</taxon>
        <taxon>Asteroideae</taxon>
        <taxon>Anthemideae</taxon>
        <taxon>Anthemidinae</taxon>
        <taxon>Tanacetum</taxon>
    </lineage>
</organism>
<feature type="region of interest" description="Disordered" evidence="29">
    <location>
        <begin position="1055"/>
        <end position="1132"/>
    </location>
</feature>
<feature type="region of interest" description="Disordered" evidence="29">
    <location>
        <begin position="1765"/>
        <end position="1817"/>
    </location>
</feature>
<dbReference type="PANTHER" id="PTHR30368">
    <property type="entry name" value="SULFATE-BINDING PROTEIN"/>
    <property type="match status" value="1"/>
</dbReference>
<feature type="compositionally biased region" description="Low complexity" evidence="29">
    <location>
        <begin position="2422"/>
        <end position="2431"/>
    </location>
</feature>
<feature type="region of interest" description="Disordered" evidence="29">
    <location>
        <begin position="2584"/>
        <end position="2606"/>
    </location>
</feature>
<dbReference type="GO" id="GO:1902358">
    <property type="term" value="P:sulfate transmembrane transport"/>
    <property type="evidence" value="ECO:0007669"/>
    <property type="project" value="InterPro"/>
</dbReference>
<dbReference type="GO" id="GO:0004143">
    <property type="term" value="F:ATP-dependent diacylglycerol kinase activity"/>
    <property type="evidence" value="ECO:0007669"/>
    <property type="project" value="UniProtKB-EC"/>
</dbReference>
<feature type="region of interest" description="Disordered" evidence="29">
    <location>
        <begin position="1413"/>
        <end position="1449"/>
    </location>
</feature>
<evidence type="ECO:0000256" key="13">
    <source>
        <dbReference type="ARBA" id="ARBA00022729"/>
    </source>
</evidence>
<feature type="compositionally biased region" description="Basic residues" evidence="29">
    <location>
        <begin position="1070"/>
        <end position="1080"/>
    </location>
</feature>
<dbReference type="InterPro" id="IPR001967">
    <property type="entry name" value="Peptidase_S11_N"/>
</dbReference>
<evidence type="ECO:0000256" key="25">
    <source>
        <dbReference type="ARBA" id="ARBA00025719"/>
    </source>
</evidence>
<keyword evidence="22 30" id="KW-0472">Membrane</keyword>
<evidence type="ECO:0000313" key="33">
    <source>
        <dbReference type="EMBL" id="GEU28490.1"/>
    </source>
</evidence>
<dbReference type="FunFam" id="3.40.30.10:FF:000011">
    <property type="entry name" value="Peroxiredoxin PRX1"/>
    <property type="match status" value="1"/>
</dbReference>
<feature type="compositionally biased region" description="Low complexity" evidence="29">
    <location>
        <begin position="1100"/>
        <end position="1113"/>
    </location>
</feature>
<dbReference type="InterPro" id="IPR013766">
    <property type="entry name" value="Thioredoxin_domain"/>
</dbReference>
<dbReference type="InterPro" id="IPR000866">
    <property type="entry name" value="AhpC/TSA"/>
</dbReference>
<keyword evidence="15" id="KW-0378">Hydrolase</keyword>
<dbReference type="EC" id="1.11.1.24" evidence="6"/>
<dbReference type="PROSITE" id="PS51352">
    <property type="entry name" value="THIOREDOXIN_2"/>
    <property type="match status" value="1"/>
</dbReference>
<feature type="compositionally biased region" description="Basic and acidic residues" evidence="29">
    <location>
        <begin position="2469"/>
        <end position="2495"/>
    </location>
</feature>
<evidence type="ECO:0000256" key="20">
    <source>
        <dbReference type="ARBA" id="ARBA00022989"/>
    </source>
</evidence>
<dbReference type="NCBIfam" id="TIGR00971">
    <property type="entry name" value="3a0106s03"/>
    <property type="match status" value="1"/>
</dbReference>
<feature type="transmembrane region" description="Helical" evidence="30">
    <location>
        <begin position="691"/>
        <end position="710"/>
    </location>
</feature>
<feature type="compositionally biased region" description="Basic and acidic residues" evidence="29">
    <location>
        <begin position="2433"/>
        <end position="2445"/>
    </location>
</feature>
<dbReference type="GO" id="GO:0046872">
    <property type="term" value="F:metal ion binding"/>
    <property type="evidence" value="ECO:0007669"/>
    <property type="project" value="UniProtKB-KW"/>
</dbReference>
<evidence type="ECO:0000256" key="11">
    <source>
        <dbReference type="ARBA" id="ARBA00022692"/>
    </source>
</evidence>
<feature type="region of interest" description="Disordered" evidence="29">
    <location>
        <begin position="1485"/>
        <end position="1563"/>
    </location>
</feature>
<keyword evidence="19" id="KW-0573">Peptidoglycan synthesis</keyword>
<feature type="region of interest" description="Disordered" evidence="29">
    <location>
        <begin position="1596"/>
        <end position="1621"/>
    </location>
</feature>
<keyword evidence="21" id="KW-0560">Oxidoreductase</keyword>
<keyword evidence="9" id="KW-0997">Cell inner membrane</keyword>
<dbReference type="InterPro" id="IPR012338">
    <property type="entry name" value="Beta-lactam/transpept-like"/>
</dbReference>
<feature type="compositionally biased region" description="Basic and acidic residues" evidence="29">
    <location>
        <begin position="2540"/>
        <end position="2549"/>
    </location>
</feature>
<evidence type="ECO:0000256" key="9">
    <source>
        <dbReference type="ARBA" id="ARBA00022519"/>
    </source>
</evidence>
<dbReference type="InterPro" id="IPR036249">
    <property type="entry name" value="Thioredoxin-like_sf"/>
</dbReference>
<dbReference type="SUPFAM" id="SSF52833">
    <property type="entry name" value="Thioredoxin-like"/>
    <property type="match status" value="1"/>
</dbReference>
<dbReference type="InterPro" id="IPR000515">
    <property type="entry name" value="MetI-like"/>
</dbReference>
<evidence type="ECO:0000256" key="14">
    <source>
        <dbReference type="ARBA" id="ARBA00022764"/>
    </source>
</evidence>
<evidence type="ECO:0000256" key="28">
    <source>
        <dbReference type="ARBA" id="ARBA00049091"/>
    </source>
</evidence>
<feature type="compositionally biased region" description="Basic and acidic residues" evidence="29">
    <location>
        <begin position="2631"/>
        <end position="2646"/>
    </location>
</feature>
<comment type="catalytic activity">
    <reaction evidence="28">
        <text>a hydroperoxide + [thioredoxin]-dithiol = an alcohol + [thioredoxin]-disulfide + H2O</text>
        <dbReference type="Rhea" id="RHEA:62620"/>
        <dbReference type="Rhea" id="RHEA-COMP:10698"/>
        <dbReference type="Rhea" id="RHEA-COMP:10700"/>
        <dbReference type="ChEBI" id="CHEBI:15377"/>
        <dbReference type="ChEBI" id="CHEBI:29950"/>
        <dbReference type="ChEBI" id="CHEBI:30879"/>
        <dbReference type="ChEBI" id="CHEBI:35924"/>
        <dbReference type="ChEBI" id="CHEBI:50058"/>
        <dbReference type="EC" id="1.11.1.24"/>
    </reaction>
</comment>
<keyword evidence="9" id="KW-1003">Cell membrane</keyword>
<comment type="similarity">
    <text evidence="4">Belongs to the peptidase S11 family.</text>
</comment>
<feature type="compositionally biased region" description="Basic and acidic residues" evidence="29">
    <location>
        <begin position="2326"/>
        <end position="2335"/>
    </location>
</feature>
<evidence type="ECO:0000256" key="5">
    <source>
        <dbReference type="ARBA" id="ARBA00012133"/>
    </source>
</evidence>
<comment type="function">
    <text evidence="27">Thiol-specific peroxidase that catalyzes the reduction of hydrogen peroxide and organic hydroperoxides to water and alcohols, respectively. Seems to contribute to the inhibition of germination during stress.</text>
</comment>
<evidence type="ECO:0000256" key="19">
    <source>
        <dbReference type="ARBA" id="ARBA00022984"/>
    </source>
</evidence>
<reference evidence="33" key="1">
    <citation type="journal article" date="2019" name="Sci. Rep.">
        <title>Draft genome of Tanacetum cinerariifolium, the natural source of mosquito coil.</title>
        <authorList>
            <person name="Yamashiro T."/>
            <person name="Shiraishi A."/>
            <person name="Satake H."/>
            <person name="Nakayama K."/>
        </authorList>
    </citation>
    <scope>NUCLEOTIDE SEQUENCE</scope>
</reference>
<dbReference type="Pfam" id="PF10417">
    <property type="entry name" value="1-cysPrx_C"/>
    <property type="match status" value="1"/>
</dbReference>
<proteinExistence type="inferred from homology"/>
<dbReference type="Gene3D" id="1.10.287.3610">
    <property type="match status" value="1"/>
</dbReference>
<feature type="signal peptide" evidence="31">
    <location>
        <begin position="1"/>
        <end position="24"/>
    </location>
</feature>
<dbReference type="InterPro" id="IPR033718">
    <property type="entry name" value="DAGK_prok"/>
</dbReference>
<dbReference type="Pfam" id="PF00768">
    <property type="entry name" value="Peptidase_S11"/>
    <property type="match status" value="1"/>
</dbReference>
<evidence type="ECO:0000256" key="16">
    <source>
        <dbReference type="ARBA" id="ARBA00022842"/>
    </source>
</evidence>
<feature type="compositionally biased region" description="Low complexity" evidence="29">
    <location>
        <begin position="2458"/>
        <end position="2468"/>
    </location>
</feature>
<dbReference type="GO" id="GO:0006508">
    <property type="term" value="P:proteolysis"/>
    <property type="evidence" value="ECO:0007669"/>
    <property type="project" value="InterPro"/>
</dbReference>
<evidence type="ECO:0000256" key="2">
    <source>
        <dbReference type="ARBA" id="ARBA00004418"/>
    </source>
</evidence>
<evidence type="ECO:0000256" key="3">
    <source>
        <dbReference type="ARBA" id="ARBA00004429"/>
    </source>
</evidence>
<evidence type="ECO:0000256" key="18">
    <source>
        <dbReference type="ARBA" id="ARBA00022960"/>
    </source>
</evidence>
<keyword evidence="11 30" id="KW-0812">Transmembrane</keyword>
<protein>
    <recommendedName>
        <fullName evidence="7">Diacylglycerol kinase</fullName>
        <ecNumber evidence="6">1.11.1.24</ecNumber>
        <ecNumber evidence="5">2.7.1.107</ecNumber>
    </recommendedName>
    <alternativeName>
        <fullName evidence="26">Diglyceride kinase</fullName>
    </alternativeName>
</protein>
<keyword evidence="14" id="KW-0574">Periplasm</keyword>
<evidence type="ECO:0000256" key="12">
    <source>
        <dbReference type="ARBA" id="ARBA00022723"/>
    </source>
</evidence>
<feature type="compositionally biased region" description="Basic residues" evidence="29">
    <location>
        <begin position="1510"/>
        <end position="1536"/>
    </location>
</feature>
<comment type="subcellular location">
    <subcellularLocation>
        <location evidence="3">Cell inner membrane</location>
        <topology evidence="3">Multi-pass membrane protein</topology>
    </subcellularLocation>
    <subcellularLocation>
        <location evidence="2">Periplasm</location>
    </subcellularLocation>
</comment>
<keyword evidence="20 30" id="KW-1133">Transmembrane helix</keyword>
<evidence type="ECO:0000256" key="17">
    <source>
        <dbReference type="ARBA" id="ARBA00022862"/>
    </source>
</evidence>
<feature type="compositionally biased region" description="Basic and acidic residues" evidence="29">
    <location>
        <begin position="2205"/>
        <end position="2219"/>
    </location>
</feature>
<dbReference type="GO" id="GO:1901681">
    <property type="term" value="F:sulfur compound binding"/>
    <property type="evidence" value="ECO:0007669"/>
    <property type="project" value="InterPro"/>
</dbReference>
<feature type="compositionally biased region" description="Low complexity" evidence="29">
    <location>
        <begin position="2283"/>
        <end position="2298"/>
    </location>
</feature>
<dbReference type="SUPFAM" id="SSF161098">
    <property type="entry name" value="MetI-like"/>
    <property type="match status" value="1"/>
</dbReference>
<dbReference type="InterPro" id="IPR045020">
    <property type="entry name" value="PRX_1cys"/>
</dbReference>
<dbReference type="Pfam" id="PF13531">
    <property type="entry name" value="SBP_bac_11"/>
    <property type="match status" value="1"/>
</dbReference>
<feature type="compositionally biased region" description="Gly residues" evidence="29">
    <location>
        <begin position="1082"/>
        <end position="1093"/>
    </location>
</feature>
<evidence type="ECO:0000256" key="6">
    <source>
        <dbReference type="ARBA" id="ARBA00013017"/>
    </source>
</evidence>
<keyword evidence="12" id="KW-0479">Metal-binding</keyword>
<comment type="similarity">
    <text evidence="25">Belongs to the peroxiredoxin family. Prx6 subfamily.</text>
</comment>
<dbReference type="Gene3D" id="1.10.3720.10">
    <property type="entry name" value="MetI-like"/>
    <property type="match status" value="1"/>
</dbReference>
<dbReference type="GO" id="GO:0009002">
    <property type="term" value="F:serine-type D-Ala-D-Ala carboxypeptidase activity"/>
    <property type="evidence" value="ECO:0007669"/>
    <property type="project" value="InterPro"/>
</dbReference>
<dbReference type="NCBIfam" id="NF008106">
    <property type="entry name" value="PRK10852.1"/>
    <property type="match status" value="1"/>
</dbReference>
<dbReference type="GO" id="GO:0006654">
    <property type="term" value="P:phosphatidic acid biosynthetic process"/>
    <property type="evidence" value="ECO:0007669"/>
    <property type="project" value="InterPro"/>
</dbReference>
<dbReference type="EMBL" id="BKCJ010000007">
    <property type="protein sequence ID" value="GEU28490.1"/>
    <property type="molecule type" value="Genomic_DNA"/>
</dbReference>
<accession>A0A699GFM0</accession>
<dbReference type="NCBIfam" id="NF008022">
    <property type="entry name" value="PRK10752.1"/>
    <property type="match status" value="1"/>
</dbReference>
<dbReference type="PANTHER" id="PTHR30368:SF2">
    <property type="entry name" value="SULFATE-BINDING PROTEIN"/>
    <property type="match status" value="1"/>
</dbReference>
<dbReference type="Gene3D" id="3.40.30.10">
    <property type="entry name" value="Glutaredoxin"/>
    <property type="match status" value="1"/>
</dbReference>
<dbReference type="GO" id="GO:0008360">
    <property type="term" value="P:regulation of cell shape"/>
    <property type="evidence" value="ECO:0007669"/>
    <property type="project" value="UniProtKB-KW"/>
</dbReference>
<dbReference type="EC" id="2.7.1.107" evidence="5"/>
<gene>
    <name evidence="33" type="ORF">Tci_000468</name>
</gene>
<dbReference type="InterPro" id="IPR036945">
    <property type="entry name" value="DAGK_sf"/>
</dbReference>
<evidence type="ECO:0000256" key="15">
    <source>
        <dbReference type="ARBA" id="ARBA00022801"/>
    </source>
</evidence>
<comment type="caution">
    <text evidence="33">The sequence shown here is derived from an EMBL/GenBank/DDBJ whole genome shotgun (WGS) entry which is preliminary data.</text>
</comment>
<dbReference type="Gene3D" id="3.40.190.10">
    <property type="entry name" value="Periplasmic binding protein-like II"/>
    <property type="match status" value="2"/>
</dbReference>
<feature type="region of interest" description="Disordered" evidence="29">
    <location>
        <begin position="2629"/>
        <end position="2697"/>
    </location>
</feature>
<evidence type="ECO:0000256" key="24">
    <source>
        <dbReference type="ARBA" id="ARBA00023316"/>
    </source>
</evidence>
<feature type="domain" description="Thioredoxin" evidence="32">
    <location>
        <begin position="1161"/>
        <end position="1317"/>
    </location>
</feature>
<feature type="transmembrane region" description="Helical" evidence="30">
    <location>
        <begin position="2110"/>
        <end position="2132"/>
    </location>
</feature>
<evidence type="ECO:0000256" key="7">
    <source>
        <dbReference type="ARBA" id="ARBA00017575"/>
    </source>
</evidence>
<dbReference type="SUPFAM" id="SSF53850">
    <property type="entry name" value="Periplasmic binding protein-like II"/>
    <property type="match status" value="1"/>
</dbReference>
<dbReference type="GO" id="GO:0140104">
    <property type="term" value="F:molecular carrier activity"/>
    <property type="evidence" value="ECO:0007669"/>
    <property type="project" value="InterPro"/>
</dbReference>
<keyword evidence="13 31" id="KW-0732">Signal</keyword>
<evidence type="ECO:0000256" key="30">
    <source>
        <dbReference type="SAM" id="Phobius"/>
    </source>
</evidence>
<dbReference type="PROSITE" id="PS01069">
    <property type="entry name" value="DAGK_PROKAR"/>
    <property type="match status" value="1"/>
</dbReference>
<evidence type="ECO:0000256" key="23">
    <source>
        <dbReference type="ARBA" id="ARBA00023284"/>
    </source>
</evidence>
<feature type="compositionally biased region" description="Basic residues" evidence="29">
    <location>
        <begin position="1596"/>
        <end position="1605"/>
    </location>
</feature>
<evidence type="ECO:0000259" key="32">
    <source>
        <dbReference type="PROSITE" id="PS51352"/>
    </source>
</evidence>
<feature type="region of interest" description="Disordered" evidence="29">
    <location>
        <begin position="1726"/>
        <end position="1752"/>
    </location>
</feature>
<dbReference type="CDD" id="cd01005">
    <property type="entry name" value="PBP2_CysP"/>
    <property type="match status" value="1"/>
</dbReference>
<feature type="compositionally biased region" description="Low complexity" evidence="29">
    <location>
        <begin position="2234"/>
        <end position="2255"/>
    </location>
</feature>
<evidence type="ECO:0000256" key="26">
    <source>
        <dbReference type="ARBA" id="ARBA00031546"/>
    </source>
</evidence>
<dbReference type="GO" id="GO:0140824">
    <property type="term" value="F:thioredoxin-dependent peroxiredoxin activity"/>
    <property type="evidence" value="ECO:0007669"/>
    <property type="project" value="UniProtKB-EC"/>
</dbReference>
<sequence length="4067" mass="439939">MYKLALSAVISLIFASAAVTPTNAQAAGAGADAAPKKAQVKKAKARQPVRLAAARASDRVVKRVTRVNGRKKVSYQRLIMAAPAIPTMGDLAGLSATHDPLDLKSNVALVLDQANSEILFEKNSNVALPIASITKMMTGLVVVEANQDMDEVLTVTDDDVDRAKFSSSRLRVGAQLTRANMLHIALMSSENRAASALGRNYPGGKPAFVEAMNAKARELGMSDTHYVDSSGLSKMNVASARDLAKLAMAAYEHPMLRQFSTDTNAIVEASGRRDRRPFRDHGVPRLQGHAVARGRCRPHAQMDRGAQACRPEHRRYHGRAALLHRHVTQGGGDLVGGHDQVFEPVFLQTVGRRRDRQPGNQLAAVVVDAGRHAPHTQFQFFVVARIAARLHQVELALELGQIRDRILVVASQPGARGVRADGFRFIDRQEQFAGRRQVQGTAAADGAHHLHARAFRERAVDVDDLVALAHREVDGLLGFLVQRPHEVQRRFPHRQPALDHVAQFQQAHAEAIGARLDAVDKPRDHHVVEDAVGGGRVQARYLGQFLETHGIRVPGQGVKQRHHAVDDLDRGLLLWSGLCFHNAYPIMEPVSEFKSKSGLKRIMSAFFYSMDGLKAAWRHEHAFRQELVVFVAGTVIALLLRVSAFEKLVLIAVMVLVLIVELINSAIEAVVDRVSLERHPLSKNAKDFGSAAVLLASLLAAATWAYSGCLHNQGITMLSKKIIVAAVLAATTAVASFTAAPSFAAEITLLNVSYDPTRELYVDVNAAFAKEYKARTGDDVKIKQSHGGSGKQGRAVIDGLSADVVSLALAYDIDAIADKKLLAPDWQKKLPHNSTPYTSTIVFLVRKGNPKGIKDWSDLVKPGVSVITPNPKTSGGARWNHLAAYGYALRQPGGSEATAKDFLGKLYKNVPVLDSGARGATTTFVERGIGDVLIAWENEALLAIKELGPTKFDIVAPSVSILAEPPVAVVDKVVDKRGTRKVAEAYLNFLYTDAAQEIIAKNYYRPAVEKEAKKYASQFPAVKLFTIADVAGDWTKAQKRTGPLAKPVAAAVPGLRAPAHADRGAQLRQPRYRAQRRARPGPRGGRAAGGAGRSGKVRRGGAAAAASAGAPVRDGGQHQRPVDGGAARGLLGPALAEPNKRTMQDPGPTDWVHLQETTMTLRLGDTAPDFEQDSSIGKLKFHEWAGDSWVVLFSHPADFTPVCTTELGLTAKLKPEFDKRNVKAIALSVDPAEKHAAWISDIEQTQDTVVGFPIIADEDRSVATLYDMIHPNASATATVRTLFVIDPAKKVRLSLTYPMSTGRNFDEVLRVIDALQLTDAHTVATPGNWKDGDDVIIPLTVQDPEVLKQKYPKGFTAARTLRPALGSLHGCVLRCIRFCGRPPGRHDRRRWRLADDAAVDAAVRCDARRRRRHRPRFRLDHQGRGHLDPPPARHGALGNRAPPVPGRLAGRAAGELFPQTFRRPQSRPGPDHPLHDCVLGAAHRGGAAVQAQDAGLDHRPSRAPAAGHGAGHRHHRLGRRAGRAGHHFLDRRRRHRGDPAGDAVSAPDRGRSGRHRHRVRRAADGNCSRGPLVAWLHRLEPAADLTGRFAAGHHAGRLRGARRARAPAAGPAGRDPGGRSVHVSSLHCTRLRYGARCRPGCAFPRDARFPALARLHHLLPGADRPDSAVGNLPQDLYHDLGRFSCCRDVRPRDGVLPPDLWRFADRRVRQCHFRRHRGMGAGAVRISRQAHHRRPGRPAVRAADRRGGDHADGAVLGQRLVRPVSRRRAGHQGGVHAAGRGGGADLYRPAVRGAHRATGAGRRGTRTGRGGRQPGRQCVANVQPRGVSHHFAVAHDRLCAGVRARHRRIRLRDFHRRQHADGVGNHAAVHHHQARAVRLRGRHGHCRGDAGGVVPDAVDDQSLASLGARKDPGAGLGARAADRHRADLPDRIPVRAAGGRVCRSVPQGLGSVRRGHHRRGCDLGHQADPDHGRHCRAAQPGVRDRRVVVHRQVRVPRQKHLAHADRLAVLGIARDLGPDLRAAVRRPGLVWRLAAQGSEEEEAAIVLGASGWDTFRRVTLPNIKWGLLYGVILCNARAMGEFGAVSVVSGHIRGETNTMPLQVEILYNEYNFAAAFAVASLLALLALVTLAVKSFISWRLNERTDGAAGAFRLRQDHLVAHHRRPRTSRLRPGTARCRRRLASPRARAPGGLRVPALRAVQAHDRVRERGVRPAREAARRAAFGRPDPPQSQRLAGAGAAGLAGRPLSAAAVRRPAPAHRPGARAGGGAARAAAGRAVRRTGRQGAQGTAPLAAPPARRSARDQHLCHPRPGRGAGSGRPGGADEQGERGADRRAGPGVQPSRVAVRVRLPGQCEHVPWPRAGWRAGQRRRQLPGTGPAARRRQGRQGHGLRAPARSGNRPLHAGRGRHRGQAAPRARDRPAGPARPGTGRYVRADRGGDVERTVHPSAAQGRRDPGRAAQAPAPQRQAPDRHDGAGQGHPEDHRPALDRGRESAASEPGIHGPAKRHAERGGHPHPGPLCAAESGAGLPRRVSGRAHRAAAERARAHRRMDFVRQDRYRHCHRGPVGIPGPGVVPVLPLEPHHRGARRPPAALAQPDPAGRPGRVPLDYLRRGVHRSRPHRRRVCAGGRETGHRADGHGFGRDQAVRGAGVGRGHRGVDGVRPRPRQGHARGGGVAPVRLQHHAPGGAARRVPALPPRTVGGIEGLLPGVGDARVDRVHLIDHVRRQLDVVRIDVFLELRQGGGADDGGRDEPARVAPRQRQLGRRQAVRARQLGVLRHRFQHVGAQVARAPGGREDGQAAVRLRVVVVFARQLAERQRAVGQQPHVFAEARLVQEAGLVVARGQVVQVLDAGDARQAFQFRLLDEFAHAPARFVRYADCTDLAFLDQVAQRGQRVVDGNAVALLPGIEHAVAEHGHVAAGPVQLVEIDMVGLQPLQAGLDGRTQVGGVQVLPAAAHPGQVGVGTGGLGGQHDLVAQAGLFQPAADVALGRALGVGTRHHRVHLGRVDEIDAALECIVELAVGVRLGILFAEGHGAQADFRYVQAARAQYGLVHRIAQFGLEQLDHRVGQREHGRARQAARFGAVAHAGHRVAAQGGVGGDHAIDLVPHERIGNVLDLVAVHVGRDLERQRHVALVLVGQAQLRFLQRTEQAVEFRAALQLAQVLGVGRRDIDRHVAGVRIHFFQAVQRDDCTLATKASTPPLLKPMRLMMACASGRRNMRGLGLPAWARGVTVPTSIEPKPRSASASMYAPSLSRPAARPTGFLNVMPITVRGSAAGCLISLVRPRAAARLSAGRVKWWACSASIENSSGRAREYGKCWDMWRLWMVLPPILSGAENAPYAFDARFQRFEVGFIGHLLAFLDPVAEVDVWQLELARLGNLPQDVEGAERGAFHVGIEEGVHRRQAVGQHVDDADHAQHAARFAELHEPRVDPALQQELGVLVAAVLVHAAAGVALALVAQVEVVVLVGERQRGHARDQVAMARPRAALAAAGGKVVDHHAHRDAGLATVAIRAVGKNAAAAKAVFHQLRVHVGIDQVRRGGDLRARLAPVEVRARVRSGSIKLQRSKRQFVQRVTRNRVAGCIASLTAWSQRCNRFPLHDLRQFNSVAQMLQELRARDRRRPQRGQVAGLLLAVDHAHAVLAQQAHQVGQRDLGAVGYPRKHRFAIKHAADRHAVRAADQFAIEPYLGRMGISEPVQARIAGNDVLRDPGAGAVAARRGAGAHHVLERAVEAYLPAASGRPVPFDLAQRLAQAVGDAEAFRHQHHARIGAPPQDRLAFRKPWKDAAPVGHQQALGRQVGTGGQQAGRFGRQRGGDVRKRVARIAAVAHALAVGKEQFQRGADGGEGQVVPRNFRFAKQAHVQAFLARREIEIEQGGQVEHVHLLDARHVQHGKQFTQFDVGARFLLRLANGRLGGRLAVFHEAGGQGPVTVARLDRALAQQYLDFAVAIPDRDRTQHHFRILIMDGPAVAAHIAGTVVAGRDRQADGGGAFGAIFHRRRDRGVCLFICLLYTDCAPRGVPTQRLHADLFGLSRINLRLILPKPLVCPIIATYRRGVEQSGSSSGS</sequence>
<dbReference type="CDD" id="cd14264">
    <property type="entry name" value="DAGK_IM"/>
    <property type="match status" value="1"/>
</dbReference>
<dbReference type="Pfam" id="PF01219">
    <property type="entry name" value="DAGK_prokar"/>
    <property type="match status" value="1"/>
</dbReference>
<dbReference type="GO" id="GO:0005886">
    <property type="term" value="C:plasma membrane"/>
    <property type="evidence" value="ECO:0007669"/>
    <property type="project" value="UniProtKB-SubCell"/>
</dbReference>
<evidence type="ECO:0000256" key="22">
    <source>
        <dbReference type="ARBA" id="ARBA00023136"/>
    </source>
</evidence>
<dbReference type="CDD" id="cd06261">
    <property type="entry name" value="TM_PBP2"/>
    <property type="match status" value="1"/>
</dbReference>
<keyword evidence="16" id="KW-0460">Magnesium</keyword>
<dbReference type="GO" id="GO:0071555">
    <property type="term" value="P:cell wall organization"/>
    <property type="evidence" value="ECO:0007669"/>
    <property type="project" value="UniProtKB-KW"/>
</dbReference>
<dbReference type="InterPro" id="IPR034408">
    <property type="entry name" value="Sulphate/thiosulphate_BS"/>
</dbReference>
<keyword evidence="24" id="KW-0961">Cell wall biogenesis/degradation</keyword>
<feature type="transmembrane region" description="Helical" evidence="30">
    <location>
        <begin position="722"/>
        <end position="744"/>
    </location>
</feature>
<feature type="chain" id="PRO_5025654061" description="Diacylglycerol kinase" evidence="31">
    <location>
        <begin position="25"/>
        <end position="4067"/>
    </location>
</feature>
<feature type="transmembrane region" description="Helical" evidence="30">
    <location>
        <begin position="622"/>
        <end position="641"/>
    </location>
</feature>
<keyword evidence="18" id="KW-0133">Cell shape</keyword>
<feature type="region of interest" description="Disordered" evidence="29">
    <location>
        <begin position="2205"/>
        <end position="2549"/>
    </location>
</feature>
<dbReference type="SUPFAM" id="SSF56601">
    <property type="entry name" value="beta-lactamase/transpeptidase-like"/>
    <property type="match status" value="1"/>
</dbReference>
<dbReference type="InterPro" id="IPR005669">
    <property type="entry name" value="Thiosulph/SO4-bd"/>
</dbReference>
<evidence type="ECO:0000256" key="27">
    <source>
        <dbReference type="ARBA" id="ARBA00045282"/>
    </source>
</evidence>
<keyword evidence="8" id="KW-0813">Transport</keyword>
<evidence type="ECO:0000256" key="21">
    <source>
        <dbReference type="ARBA" id="ARBA00023002"/>
    </source>
</evidence>
<evidence type="ECO:0000256" key="1">
    <source>
        <dbReference type="ARBA" id="ARBA00001946"/>
    </source>
</evidence>
<dbReference type="InterPro" id="IPR019479">
    <property type="entry name" value="Peroxiredoxin_C"/>
</dbReference>
<evidence type="ECO:0000256" key="29">
    <source>
        <dbReference type="SAM" id="MobiDB-lite"/>
    </source>
</evidence>
<keyword evidence="17" id="KW-0049">Antioxidant</keyword>
<dbReference type="PROSITE" id="PS00757">
    <property type="entry name" value="PROK_SULFATE_BIND_2"/>
    <property type="match status" value="1"/>
</dbReference>
<evidence type="ECO:0000256" key="4">
    <source>
        <dbReference type="ARBA" id="ARBA00007164"/>
    </source>
</evidence>
<dbReference type="PRINTS" id="PR00725">
    <property type="entry name" value="DADACBPTASE1"/>
</dbReference>
<dbReference type="InterPro" id="IPR018044">
    <property type="entry name" value="Peptidase_S11"/>
</dbReference>
<evidence type="ECO:0000256" key="10">
    <source>
        <dbReference type="ARBA" id="ARBA00022559"/>
    </source>
</evidence>
<dbReference type="Pfam" id="PF00528">
    <property type="entry name" value="BPD_transp_1"/>
    <property type="match status" value="1"/>
</dbReference>
<comment type="cofactor">
    <cofactor evidence="1">
        <name>Mg(2+)</name>
        <dbReference type="ChEBI" id="CHEBI:18420"/>
    </cofactor>
</comment>
<dbReference type="Pfam" id="PF00578">
    <property type="entry name" value="AhpC-TSA"/>
    <property type="match status" value="1"/>
</dbReference>
<dbReference type="Gene3D" id="3.40.710.10">
    <property type="entry name" value="DD-peptidase/beta-lactamase superfamily"/>
    <property type="match status" value="1"/>
</dbReference>
<dbReference type="InterPro" id="IPR000829">
    <property type="entry name" value="DAGK"/>
</dbReference>
<dbReference type="CDD" id="cd03016">
    <property type="entry name" value="PRX_1cys"/>
    <property type="match status" value="1"/>
</dbReference>
<name>A0A699GFM0_TANCI</name>
<dbReference type="Gene3D" id="3.30.1020.10">
    <property type="entry name" value="Antioxidant, Horf6, Chain A, domain2"/>
    <property type="match status" value="1"/>
</dbReference>
<feature type="compositionally biased region" description="Basic and acidic residues" evidence="29">
    <location>
        <begin position="1417"/>
        <end position="1427"/>
    </location>
</feature>
<dbReference type="InterPro" id="IPR035906">
    <property type="entry name" value="MetI-like_sf"/>
</dbReference>
<evidence type="ECO:0000256" key="31">
    <source>
        <dbReference type="SAM" id="SignalP"/>
    </source>
</evidence>
<keyword evidence="23" id="KW-0676">Redox-active center</keyword>
<evidence type="ECO:0000256" key="8">
    <source>
        <dbReference type="ARBA" id="ARBA00022448"/>
    </source>
</evidence>
<feature type="compositionally biased region" description="Basic and acidic residues" evidence="29">
    <location>
        <begin position="1742"/>
        <end position="1752"/>
    </location>
</feature>
<keyword evidence="10" id="KW-0575">Peroxidase</keyword>
<feature type="transmembrane region" description="Helical" evidence="30">
    <location>
        <begin position="648"/>
        <end position="671"/>
    </location>
</feature>